<dbReference type="Proteomes" id="UP001194746">
    <property type="component" value="Unassembled WGS sequence"/>
</dbReference>
<keyword evidence="2" id="KW-0547">Nucleotide-binding</keyword>
<evidence type="ECO:0000256" key="1">
    <source>
        <dbReference type="ARBA" id="ARBA00022481"/>
    </source>
</evidence>
<reference evidence="4" key="2">
    <citation type="submission" date="2020-02" db="EMBL/GenBank/DDBJ databases">
        <authorList>
            <person name="Gilchrist C.L.M."/>
            <person name="Chooi Y.-H."/>
        </authorList>
    </citation>
    <scope>NUCLEOTIDE SEQUENCE</scope>
    <source>
        <strain evidence="4">MST-FP2251</strain>
    </source>
</reference>
<dbReference type="GO" id="GO:0007264">
    <property type="term" value="P:small GTPase-mediated signal transduction"/>
    <property type="evidence" value="ECO:0007669"/>
    <property type="project" value="InterPro"/>
</dbReference>
<dbReference type="CDD" id="cd00157">
    <property type="entry name" value="Rho"/>
    <property type="match status" value="1"/>
</dbReference>
<gene>
    <name evidence="4" type="primary">CDC42_2</name>
    <name evidence="4" type="ORF">FE257_003920</name>
</gene>
<keyword evidence="1" id="KW-0488">Methylation</keyword>
<dbReference type="PROSITE" id="PS51421">
    <property type="entry name" value="RAS"/>
    <property type="match status" value="1"/>
</dbReference>
<evidence type="ECO:0000256" key="3">
    <source>
        <dbReference type="ARBA" id="ARBA00023134"/>
    </source>
</evidence>
<dbReference type="AlphaFoldDB" id="A0AAD4CRN0"/>
<dbReference type="InterPro" id="IPR027417">
    <property type="entry name" value="P-loop_NTPase"/>
</dbReference>
<dbReference type="GO" id="GO:0005525">
    <property type="term" value="F:GTP binding"/>
    <property type="evidence" value="ECO:0007669"/>
    <property type="project" value="UniProtKB-KW"/>
</dbReference>
<dbReference type="PRINTS" id="PR00449">
    <property type="entry name" value="RASTRNSFRMNG"/>
</dbReference>
<protein>
    <submittedName>
        <fullName evidence="4">Rho GTPase</fullName>
    </submittedName>
</protein>
<keyword evidence="3" id="KW-0342">GTP-binding</keyword>
<sequence length="202" mass="22220">MTLPTPINLTVLGDAGVGKTALLLSFTLDLFSSTYLPTCIEGLVAKVEKNSQSFEIHLYDTPGGNYDEVCRVLYPDKKDRLFINALHPTPDVVLVCYSVTSPATLQSVKDKWVSELKKRLPGIPWLLVGTKIDRRDNVKPKPPGLLTQEEGVAAAETLGAMGYLECSSFTQDGVKAILDEVVMAPRQPREEKKKKKSSCLIQ</sequence>
<keyword evidence="5" id="KW-1185">Reference proteome</keyword>
<dbReference type="Gene3D" id="3.40.50.300">
    <property type="entry name" value="P-loop containing nucleotide triphosphate hydrolases"/>
    <property type="match status" value="1"/>
</dbReference>
<dbReference type="SMART" id="SM00174">
    <property type="entry name" value="RHO"/>
    <property type="match status" value="1"/>
</dbReference>
<dbReference type="InterPro" id="IPR001806">
    <property type="entry name" value="Small_GTPase"/>
</dbReference>
<accession>A0AAD4CRN0</accession>
<proteinExistence type="predicted"/>
<dbReference type="SMART" id="SM00173">
    <property type="entry name" value="RAS"/>
    <property type="match status" value="1"/>
</dbReference>
<dbReference type="EMBL" id="VCAU01000018">
    <property type="protein sequence ID" value="KAF9891454.1"/>
    <property type="molecule type" value="Genomic_DNA"/>
</dbReference>
<comment type="caution">
    <text evidence="4">The sequence shown here is derived from an EMBL/GenBank/DDBJ whole genome shotgun (WGS) entry which is preliminary data.</text>
</comment>
<dbReference type="Pfam" id="PF00071">
    <property type="entry name" value="Ras"/>
    <property type="match status" value="1"/>
</dbReference>
<reference evidence="4" key="1">
    <citation type="journal article" date="2019" name="Beilstein J. Org. Chem.">
        <title>Nanangenines: drimane sesquiterpenoids as the dominant metabolite cohort of a novel Australian fungus, Aspergillus nanangensis.</title>
        <authorList>
            <person name="Lacey H.J."/>
            <person name="Gilchrist C.L.M."/>
            <person name="Crombie A."/>
            <person name="Kalaitzis J.A."/>
            <person name="Vuong D."/>
            <person name="Rutledge P.J."/>
            <person name="Turner P."/>
            <person name="Pitt J.I."/>
            <person name="Lacey E."/>
            <person name="Chooi Y.H."/>
            <person name="Piggott A.M."/>
        </authorList>
    </citation>
    <scope>NUCLEOTIDE SEQUENCE</scope>
    <source>
        <strain evidence="4">MST-FP2251</strain>
    </source>
</reference>
<dbReference type="PANTHER" id="PTHR24072">
    <property type="entry name" value="RHO FAMILY GTPASE"/>
    <property type="match status" value="1"/>
</dbReference>
<dbReference type="InterPro" id="IPR003578">
    <property type="entry name" value="Small_GTPase_Rho"/>
</dbReference>
<evidence type="ECO:0000313" key="5">
    <source>
        <dbReference type="Proteomes" id="UP001194746"/>
    </source>
</evidence>
<evidence type="ECO:0000256" key="2">
    <source>
        <dbReference type="ARBA" id="ARBA00022741"/>
    </source>
</evidence>
<name>A0AAD4CRN0_ASPNN</name>
<dbReference type="SMART" id="SM00175">
    <property type="entry name" value="RAB"/>
    <property type="match status" value="1"/>
</dbReference>
<organism evidence="4 5">
    <name type="scientific">Aspergillus nanangensis</name>
    <dbReference type="NCBI Taxonomy" id="2582783"/>
    <lineage>
        <taxon>Eukaryota</taxon>
        <taxon>Fungi</taxon>
        <taxon>Dikarya</taxon>
        <taxon>Ascomycota</taxon>
        <taxon>Pezizomycotina</taxon>
        <taxon>Eurotiomycetes</taxon>
        <taxon>Eurotiomycetidae</taxon>
        <taxon>Eurotiales</taxon>
        <taxon>Aspergillaceae</taxon>
        <taxon>Aspergillus</taxon>
        <taxon>Aspergillus subgen. Circumdati</taxon>
    </lineage>
</organism>
<dbReference type="GO" id="GO:0003924">
    <property type="term" value="F:GTPase activity"/>
    <property type="evidence" value="ECO:0007669"/>
    <property type="project" value="InterPro"/>
</dbReference>
<evidence type="ECO:0000313" key="4">
    <source>
        <dbReference type="EMBL" id="KAF9891454.1"/>
    </source>
</evidence>
<dbReference type="SUPFAM" id="SSF52540">
    <property type="entry name" value="P-loop containing nucleoside triphosphate hydrolases"/>
    <property type="match status" value="1"/>
</dbReference>
<dbReference type="NCBIfam" id="TIGR00231">
    <property type="entry name" value="small_GTP"/>
    <property type="match status" value="1"/>
</dbReference>
<dbReference type="PROSITE" id="PS51420">
    <property type="entry name" value="RHO"/>
    <property type="match status" value="1"/>
</dbReference>
<dbReference type="PROSITE" id="PS51419">
    <property type="entry name" value="RAB"/>
    <property type="match status" value="1"/>
</dbReference>
<dbReference type="InterPro" id="IPR005225">
    <property type="entry name" value="Small_GTP-bd"/>
</dbReference>